<keyword evidence="2" id="KW-1185">Reference proteome</keyword>
<sequence length="317" mass="34527">MGTGWNRTLRIWNNDTRLEVACLSHNSQVIAIAWLDGDAGVMALSEDGVLGKWTRLRPNEWEWGRLLNVGPEKHAPEDMVCLAYARDRIAVAFPRSGVKVWMWYKGSWLAQRSIMRTNVTALKFIDSGDALLGGTREGAVWHCAVPNGTMRVYAFLQSSITSIDINPTGTHALIAQKGGSACLVSLGSHDEKRVRTSYLDADLQDGALGGVFAAKGTTVVFGAVEESLLVWDTQRAAIVYGMQHEDGEISCLSSLISPSCNGAKGCVITGTRQGQLTWWPQPPEQGTCATHFRGVFSVDVLVVQSPPSASRKRAKVR</sequence>
<name>A0AAD7K7G2_9AGAR</name>
<accession>A0AAD7K7G2</accession>
<gene>
    <name evidence="1" type="ORF">DFH07DRAFT_730393</name>
</gene>
<dbReference type="SUPFAM" id="SSF50978">
    <property type="entry name" value="WD40 repeat-like"/>
    <property type="match status" value="1"/>
</dbReference>
<dbReference type="InterPro" id="IPR036322">
    <property type="entry name" value="WD40_repeat_dom_sf"/>
</dbReference>
<evidence type="ECO:0000313" key="2">
    <source>
        <dbReference type="Proteomes" id="UP001215280"/>
    </source>
</evidence>
<protein>
    <submittedName>
        <fullName evidence="1">WD40-repeat-containing domain protein</fullName>
    </submittedName>
</protein>
<comment type="caution">
    <text evidence="1">The sequence shown here is derived from an EMBL/GenBank/DDBJ whole genome shotgun (WGS) entry which is preliminary data.</text>
</comment>
<evidence type="ECO:0000313" key="1">
    <source>
        <dbReference type="EMBL" id="KAJ7778646.1"/>
    </source>
</evidence>
<organism evidence="1 2">
    <name type="scientific">Mycena maculata</name>
    <dbReference type="NCBI Taxonomy" id="230809"/>
    <lineage>
        <taxon>Eukaryota</taxon>
        <taxon>Fungi</taxon>
        <taxon>Dikarya</taxon>
        <taxon>Basidiomycota</taxon>
        <taxon>Agaricomycotina</taxon>
        <taxon>Agaricomycetes</taxon>
        <taxon>Agaricomycetidae</taxon>
        <taxon>Agaricales</taxon>
        <taxon>Marasmiineae</taxon>
        <taxon>Mycenaceae</taxon>
        <taxon>Mycena</taxon>
    </lineage>
</organism>
<proteinExistence type="predicted"/>
<dbReference type="InterPro" id="IPR015943">
    <property type="entry name" value="WD40/YVTN_repeat-like_dom_sf"/>
</dbReference>
<dbReference type="Proteomes" id="UP001215280">
    <property type="component" value="Unassembled WGS sequence"/>
</dbReference>
<dbReference type="Gene3D" id="2.130.10.10">
    <property type="entry name" value="YVTN repeat-like/Quinoprotein amine dehydrogenase"/>
    <property type="match status" value="2"/>
</dbReference>
<dbReference type="AlphaFoldDB" id="A0AAD7K7G2"/>
<dbReference type="EMBL" id="JARJLG010000008">
    <property type="protein sequence ID" value="KAJ7778646.1"/>
    <property type="molecule type" value="Genomic_DNA"/>
</dbReference>
<reference evidence="1" key="1">
    <citation type="submission" date="2023-03" db="EMBL/GenBank/DDBJ databases">
        <title>Massive genome expansion in bonnet fungi (Mycena s.s.) driven by repeated elements and novel gene families across ecological guilds.</title>
        <authorList>
            <consortium name="Lawrence Berkeley National Laboratory"/>
            <person name="Harder C.B."/>
            <person name="Miyauchi S."/>
            <person name="Viragh M."/>
            <person name="Kuo A."/>
            <person name="Thoen E."/>
            <person name="Andreopoulos B."/>
            <person name="Lu D."/>
            <person name="Skrede I."/>
            <person name="Drula E."/>
            <person name="Henrissat B."/>
            <person name="Morin E."/>
            <person name="Kohler A."/>
            <person name="Barry K."/>
            <person name="LaButti K."/>
            <person name="Morin E."/>
            <person name="Salamov A."/>
            <person name="Lipzen A."/>
            <person name="Mereny Z."/>
            <person name="Hegedus B."/>
            <person name="Baldrian P."/>
            <person name="Stursova M."/>
            <person name="Weitz H."/>
            <person name="Taylor A."/>
            <person name="Grigoriev I.V."/>
            <person name="Nagy L.G."/>
            <person name="Martin F."/>
            <person name="Kauserud H."/>
        </authorList>
    </citation>
    <scope>NUCLEOTIDE SEQUENCE</scope>
    <source>
        <strain evidence="1">CBHHK188m</strain>
    </source>
</reference>